<dbReference type="Gene3D" id="2.60.200.30">
    <property type="entry name" value="Probable inorganic polyphosphate/atp-NAD kinase, domain 2"/>
    <property type="match status" value="1"/>
</dbReference>
<gene>
    <name evidence="1" type="primary">ppnK1_2</name>
    <name evidence="1" type="ORF">NCTC13645_02644</name>
</gene>
<dbReference type="SUPFAM" id="SSF111331">
    <property type="entry name" value="NAD kinase/diacylglycerol kinase-like"/>
    <property type="match status" value="1"/>
</dbReference>
<evidence type="ECO:0000313" key="2">
    <source>
        <dbReference type="Proteomes" id="UP000254621"/>
    </source>
</evidence>
<dbReference type="InterPro" id="IPR017437">
    <property type="entry name" value="ATP-NAD_kinase_PpnK-typ_C"/>
</dbReference>
<keyword evidence="1" id="KW-0808">Transferase</keyword>
<dbReference type="EMBL" id="UHIV01000008">
    <property type="protein sequence ID" value="SUP61481.1"/>
    <property type="molecule type" value="Genomic_DNA"/>
</dbReference>
<protein>
    <submittedName>
        <fullName evidence="1">Probable inorganic polyphosphate/ATP-NAD kinase 1</fullName>
        <ecNumber evidence="1">2.7.1.23</ecNumber>
    </submittedName>
</protein>
<reference evidence="1 2" key="1">
    <citation type="submission" date="2018-06" db="EMBL/GenBank/DDBJ databases">
        <authorList>
            <consortium name="Pathogen Informatics"/>
            <person name="Doyle S."/>
        </authorList>
    </citation>
    <scope>NUCLEOTIDE SEQUENCE [LARGE SCALE GENOMIC DNA]</scope>
    <source>
        <strain evidence="1 2">NCTC13645</strain>
    </source>
</reference>
<name>A0A380P8C9_WEIVI</name>
<evidence type="ECO:0000313" key="1">
    <source>
        <dbReference type="EMBL" id="SUP61481.1"/>
    </source>
</evidence>
<dbReference type="Proteomes" id="UP000254621">
    <property type="component" value="Unassembled WGS sequence"/>
</dbReference>
<keyword evidence="1" id="KW-0418">Kinase</keyword>
<dbReference type="InterPro" id="IPR016064">
    <property type="entry name" value="NAD/diacylglycerol_kinase_sf"/>
</dbReference>
<sequence length="82" mass="8963">MVSPSLEAMQLTEIGSINNRVFRTLGSPVILGASDVISVKAPDAETDSVQVAYDTLHFVSEQIEKLNLKLHQLKLSLRNTAI</sequence>
<accession>A0A380P8C9</accession>
<dbReference type="GO" id="GO:0003951">
    <property type="term" value="F:NAD+ kinase activity"/>
    <property type="evidence" value="ECO:0007669"/>
    <property type="project" value="UniProtKB-EC"/>
</dbReference>
<proteinExistence type="predicted"/>
<dbReference type="GO" id="GO:0019674">
    <property type="term" value="P:NAD+ metabolic process"/>
    <property type="evidence" value="ECO:0007669"/>
    <property type="project" value="InterPro"/>
</dbReference>
<organism evidence="1 2">
    <name type="scientific">Weissella viridescens</name>
    <name type="common">Lactobacillus viridescens</name>
    <dbReference type="NCBI Taxonomy" id="1629"/>
    <lineage>
        <taxon>Bacteria</taxon>
        <taxon>Bacillati</taxon>
        <taxon>Bacillota</taxon>
        <taxon>Bacilli</taxon>
        <taxon>Lactobacillales</taxon>
        <taxon>Lactobacillaceae</taxon>
        <taxon>Weissella</taxon>
    </lineage>
</organism>
<dbReference type="AlphaFoldDB" id="A0A380P8C9"/>
<dbReference type="EC" id="2.7.1.23" evidence="1"/>